<dbReference type="Gene3D" id="3.15.10.30">
    <property type="entry name" value="Haemolymph juvenile hormone binding protein"/>
    <property type="match status" value="1"/>
</dbReference>
<dbReference type="InterPro" id="IPR010562">
    <property type="entry name" value="Haemolymph_juvenile_hormone-bd"/>
</dbReference>
<keyword evidence="1" id="KW-1185">Reference proteome</keyword>
<dbReference type="GeneID" id="112043113"/>
<protein>
    <submittedName>
        <fullName evidence="2">Uncharacterized protein LOC112043113</fullName>
    </submittedName>
</protein>
<accession>A0ABM3LPR5</accession>
<dbReference type="RefSeq" id="XP_052741065.1">
    <property type="nucleotide sequence ID" value="XM_052885105.1"/>
</dbReference>
<reference evidence="2" key="1">
    <citation type="submission" date="2025-08" db="UniProtKB">
        <authorList>
            <consortium name="RefSeq"/>
        </authorList>
    </citation>
    <scope>IDENTIFICATION</scope>
</reference>
<organism evidence="1 2">
    <name type="scientific">Bicyclus anynana</name>
    <name type="common">Squinting bush brown butterfly</name>
    <dbReference type="NCBI Taxonomy" id="110368"/>
    <lineage>
        <taxon>Eukaryota</taxon>
        <taxon>Metazoa</taxon>
        <taxon>Ecdysozoa</taxon>
        <taxon>Arthropoda</taxon>
        <taxon>Hexapoda</taxon>
        <taxon>Insecta</taxon>
        <taxon>Pterygota</taxon>
        <taxon>Neoptera</taxon>
        <taxon>Endopterygota</taxon>
        <taxon>Lepidoptera</taxon>
        <taxon>Glossata</taxon>
        <taxon>Ditrysia</taxon>
        <taxon>Papilionoidea</taxon>
        <taxon>Nymphalidae</taxon>
        <taxon>Satyrinae</taxon>
        <taxon>Satyrini</taxon>
        <taxon>Mycalesina</taxon>
        <taxon>Bicyclus</taxon>
    </lineage>
</organism>
<dbReference type="InterPro" id="IPR038606">
    <property type="entry name" value="To_sf"/>
</dbReference>
<dbReference type="Proteomes" id="UP001652582">
    <property type="component" value="Chromosome 13"/>
</dbReference>
<proteinExistence type="predicted"/>
<dbReference type="PANTHER" id="PTHR11008">
    <property type="entry name" value="PROTEIN TAKEOUT-LIKE PROTEIN"/>
    <property type="match status" value="1"/>
</dbReference>
<evidence type="ECO:0000313" key="1">
    <source>
        <dbReference type="Proteomes" id="UP001652582"/>
    </source>
</evidence>
<sequence length="139" mass="16489">MGRVLFRTDLLFTGTYSANGTMFFQPMIGEGRYWVVLKNLEVELFAPYNIARNDFGEEIIESSEYNFRFDVKDEAEFRFDNLYYGDTELSDIMHSLFNNNWKFATNHYGRVFISKVVDTMAKAYKNYFRLAPLRSLIEY</sequence>
<gene>
    <name evidence="2" type="primary">LOC112043113</name>
</gene>
<dbReference type="PANTHER" id="PTHR11008:SF41">
    <property type="entry name" value="RE70318P"/>
    <property type="match status" value="1"/>
</dbReference>
<evidence type="ECO:0000313" key="2">
    <source>
        <dbReference type="RefSeq" id="XP_052741065.1"/>
    </source>
</evidence>
<dbReference type="Pfam" id="PF06585">
    <property type="entry name" value="JHBP"/>
    <property type="match status" value="1"/>
</dbReference>
<name>A0ABM3LPR5_BICAN</name>